<comment type="caution">
    <text evidence="2">The sequence shown here is derived from an EMBL/GenBank/DDBJ whole genome shotgun (WGS) entry which is preliminary data.</text>
</comment>
<keyword evidence="1" id="KW-1133">Transmembrane helix</keyword>
<evidence type="ECO:0000313" key="3">
    <source>
        <dbReference type="EMBL" id="MBB6184489.1"/>
    </source>
</evidence>
<organism evidence="2 4">
    <name type="scientific">Oleiagrimonas soli</name>
    <dbReference type="NCBI Taxonomy" id="1543381"/>
    <lineage>
        <taxon>Bacteria</taxon>
        <taxon>Pseudomonadati</taxon>
        <taxon>Pseudomonadota</taxon>
        <taxon>Gammaproteobacteria</taxon>
        <taxon>Lysobacterales</taxon>
        <taxon>Rhodanobacteraceae</taxon>
        <taxon>Oleiagrimonas</taxon>
    </lineage>
</organism>
<reference evidence="3 5" key="2">
    <citation type="submission" date="2020-08" db="EMBL/GenBank/DDBJ databases">
        <title>Genomic Encyclopedia of Type Strains, Phase IV (KMG-IV): sequencing the most valuable type-strain genomes for metagenomic binning, comparative biology and taxonomic classification.</title>
        <authorList>
            <person name="Goeker M."/>
        </authorList>
    </citation>
    <scope>NUCLEOTIDE SEQUENCE [LARGE SCALE GENOMIC DNA]</scope>
    <source>
        <strain evidence="3 5">DSM 107085</strain>
    </source>
</reference>
<feature type="transmembrane region" description="Helical" evidence="1">
    <location>
        <begin position="37"/>
        <end position="58"/>
    </location>
</feature>
<evidence type="ECO:0000313" key="2">
    <source>
        <dbReference type="EMBL" id="KGI78987.1"/>
    </source>
</evidence>
<protein>
    <submittedName>
        <fullName evidence="2">Uncharacterized protein</fullName>
    </submittedName>
</protein>
<dbReference type="EMBL" id="JROI01000005">
    <property type="protein sequence ID" value="KGI78987.1"/>
    <property type="molecule type" value="Genomic_DNA"/>
</dbReference>
<keyword evidence="4" id="KW-1185">Reference proteome</keyword>
<feature type="transmembrane region" description="Helical" evidence="1">
    <location>
        <begin position="5"/>
        <end position="25"/>
    </location>
</feature>
<feature type="transmembrane region" description="Helical" evidence="1">
    <location>
        <begin position="127"/>
        <end position="144"/>
    </location>
</feature>
<evidence type="ECO:0000313" key="5">
    <source>
        <dbReference type="Proteomes" id="UP000560000"/>
    </source>
</evidence>
<dbReference type="RefSeq" id="WP_043099271.1">
    <property type="nucleotide sequence ID" value="NZ_JACHET010000001.1"/>
</dbReference>
<dbReference type="OrthoDB" id="5959147at2"/>
<gene>
    <name evidence="3" type="ORF">HNQ86_001834</name>
    <name evidence="2" type="ORF">LF63_0101980</name>
</gene>
<dbReference type="STRING" id="1543381.LF63_0101980"/>
<evidence type="ECO:0000256" key="1">
    <source>
        <dbReference type="SAM" id="Phobius"/>
    </source>
</evidence>
<sequence>MHRTLLRLIGILQIAGGLFGLVAEVERMFPWGGMLDMIVALIGALLFGLMLVAGVLLLEHHATGTRMSRWLQLAQLPVIGTPFLSYALHAGAHLNLAVIIHRPLGLALDGHLASWRWLLAPAGPHDWHLGVNLVALAAWLILRWKRA</sequence>
<proteinExistence type="predicted"/>
<name>A0A099CZH9_9GAMM</name>
<keyword evidence="1" id="KW-0472">Membrane</keyword>
<dbReference type="AlphaFoldDB" id="A0A099CZH9"/>
<reference evidence="2 4" key="1">
    <citation type="submission" date="2014-09" db="EMBL/GenBank/DDBJ databases">
        <title>Xanthomonadaceae 3.5X direct submission.</title>
        <authorList>
            <person name="Fang T."/>
            <person name="Wang H."/>
        </authorList>
    </citation>
    <scope>NUCLEOTIDE SEQUENCE [LARGE SCALE GENOMIC DNA]</scope>
    <source>
        <strain evidence="2 4">3.5X</strain>
    </source>
</reference>
<accession>A0A099CZH9</accession>
<evidence type="ECO:0000313" key="4">
    <source>
        <dbReference type="Proteomes" id="UP000029708"/>
    </source>
</evidence>
<dbReference type="HOGENOM" id="CLU_1793425_0_0_6"/>
<dbReference type="Proteomes" id="UP000029708">
    <property type="component" value="Unassembled WGS sequence"/>
</dbReference>
<dbReference type="Proteomes" id="UP000560000">
    <property type="component" value="Unassembled WGS sequence"/>
</dbReference>
<keyword evidence="1" id="KW-0812">Transmembrane</keyword>
<dbReference type="EMBL" id="JACHET010000001">
    <property type="protein sequence ID" value="MBB6184489.1"/>
    <property type="molecule type" value="Genomic_DNA"/>
</dbReference>